<evidence type="ECO:0000313" key="1">
    <source>
        <dbReference type="EMBL" id="KAL1264765.1"/>
    </source>
</evidence>
<accession>A0ABR3MID4</accession>
<keyword evidence="2" id="KW-1185">Reference proteome</keyword>
<name>A0ABR3MID4_9TELE</name>
<protein>
    <submittedName>
        <fullName evidence="1">Uncharacterized protein</fullName>
    </submittedName>
</protein>
<proteinExistence type="predicted"/>
<dbReference type="EMBL" id="JAYMGO010000012">
    <property type="protein sequence ID" value="KAL1264765.1"/>
    <property type="molecule type" value="Genomic_DNA"/>
</dbReference>
<reference evidence="1 2" key="1">
    <citation type="submission" date="2023-09" db="EMBL/GenBank/DDBJ databases">
        <authorList>
            <person name="Wang M."/>
        </authorList>
    </citation>
    <scope>NUCLEOTIDE SEQUENCE [LARGE SCALE GENOMIC DNA]</scope>
    <source>
        <strain evidence="1">GT-2023</strain>
        <tissue evidence="1">Liver</tissue>
    </source>
</reference>
<gene>
    <name evidence="1" type="ORF">QQF64_005120</name>
</gene>
<organism evidence="1 2">
    <name type="scientific">Cirrhinus molitorella</name>
    <name type="common">mud carp</name>
    <dbReference type="NCBI Taxonomy" id="172907"/>
    <lineage>
        <taxon>Eukaryota</taxon>
        <taxon>Metazoa</taxon>
        <taxon>Chordata</taxon>
        <taxon>Craniata</taxon>
        <taxon>Vertebrata</taxon>
        <taxon>Euteleostomi</taxon>
        <taxon>Actinopterygii</taxon>
        <taxon>Neopterygii</taxon>
        <taxon>Teleostei</taxon>
        <taxon>Ostariophysi</taxon>
        <taxon>Cypriniformes</taxon>
        <taxon>Cyprinidae</taxon>
        <taxon>Labeoninae</taxon>
        <taxon>Labeonini</taxon>
        <taxon>Cirrhinus</taxon>
    </lineage>
</organism>
<comment type="caution">
    <text evidence="1">The sequence shown here is derived from an EMBL/GenBank/DDBJ whole genome shotgun (WGS) entry which is preliminary data.</text>
</comment>
<evidence type="ECO:0000313" key="2">
    <source>
        <dbReference type="Proteomes" id="UP001558613"/>
    </source>
</evidence>
<sequence>MTVRIINVTPKAIIHVPYDKNLGNGSYTPVLSSKAVPSDFCPISFCSIPRHCLYDIVSSNINVMTTRAAVRDCTDDYFMTLLPSW</sequence>
<dbReference type="Proteomes" id="UP001558613">
    <property type="component" value="Unassembled WGS sequence"/>
</dbReference>